<dbReference type="Pfam" id="PF13473">
    <property type="entry name" value="Cupredoxin_1"/>
    <property type="match status" value="1"/>
</dbReference>
<dbReference type="SUPFAM" id="SSF49503">
    <property type="entry name" value="Cupredoxins"/>
    <property type="match status" value="1"/>
</dbReference>
<reference evidence="5" key="1">
    <citation type="submission" date="2016-10" db="EMBL/GenBank/DDBJ databases">
        <authorList>
            <person name="Varghese N."/>
            <person name="Submissions S."/>
        </authorList>
    </citation>
    <scope>NUCLEOTIDE SEQUENCE [LARGE SCALE GENOMIC DNA]</scope>
    <source>
        <strain evidence="5">DSM 17044</strain>
    </source>
</reference>
<gene>
    <name evidence="4" type="ORF">SAMN05444354_12615</name>
</gene>
<evidence type="ECO:0000259" key="3">
    <source>
        <dbReference type="Pfam" id="PF13473"/>
    </source>
</evidence>
<dbReference type="RefSeq" id="WP_075010536.1">
    <property type="nucleotide sequence ID" value="NZ_FOAP01000026.1"/>
</dbReference>
<feature type="chain" id="PRO_5010169295" evidence="2">
    <location>
        <begin position="26"/>
        <end position="141"/>
    </location>
</feature>
<accession>A0A1H8CES6</accession>
<feature type="domain" description="EfeO-type cupredoxin-like" evidence="3">
    <location>
        <begin position="51"/>
        <end position="140"/>
    </location>
</feature>
<feature type="compositionally biased region" description="Low complexity" evidence="1">
    <location>
        <begin position="34"/>
        <end position="43"/>
    </location>
</feature>
<dbReference type="Gene3D" id="2.60.40.420">
    <property type="entry name" value="Cupredoxins - blue copper proteins"/>
    <property type="match status" value="1"/>
</dbReference>
<dbReference type="InterPro" id="IPR008972">
    <property type="entry name" value="Cupredoxin"/>
</dbReference>
<evidence type="ECO:0000256" key="2">
    <source>
        <dbReference type="SAM" id="SignalP"/>
    </source>
</evidence>
<dbReference type="Proteomes" id="UP000182719">
    <property type="component" value="Unassembled WGS sequence"/>
</dbReference>
<organism evidence="4 5">
    <name type="scientific">Stigmatella aurantiaca</name>
    <dbReference type="NCBI Taxonomy" id="41"/>
    <lineage>
        <taxon>Bacteria</taxon>
        <taxon>Pseudomonadati</taxon>
        <taxon>Myxococcota</taxon>
        <taxon>Myxococcia</taxon>
        <taxon>Myxococcales</taxon>
        <taxon>Cystobacterineae</taxon>
        <taxon>Archangiaceae</taxon>
        <taxon>Stigmatella</taxon>
    </lineage>
</organism>
<name>A0A1H8CES6_STIAU</name>
<feature type="signal peptide" evidence="2">
    <location>
        <begin position="1"/>
        <end position="25"/>
    </location>
</feature>
<evidence type="ECO:0000313" key="5">
    <source>
        <dbReference type="Proteomes" id="UP000182719"/>
    </source>
</evidence>
<evidence type="ECO:0000256" key="1">
    <source>
        <dbReference type="SAM" id="MobiDB-lite"/>
    </source>
</evidence>
<dbReference type="InterPro" id="IPR028096">
    <property type="entry name" value="EfeO_Cupredoxin"/>
</dbReference>
<keyword evidence="5" id="KW-1185">Reference proteome</keyword>
<dbReference type="PROSITE" id="PS51257">
    <property type="entry name" value="PROKAR_LIPOPROTEIN"/>
    <property type="match status" value="1"/>
</dbReference>
<sequence length="141" mass="14728">MHFFSKLIKPLLALAAAGLMLQASQGCTEAKAPAAAPAAAAAPAPKPRAPGEGPRVIPLDVTEKGYEPSPITLNKDEPVKLVVTRKTDHTCATEIIMKDYGINTPLPLGEPVEIAFTPTQAGTLTYGCAMGQMISGTFLVE</sequence>
<evidence type="ECO:0000313" key="4">
    <source>
        <dbReference type="EMBL" id="SEM92778.1"/>
    </source>
</evidence>
<keyword evidence="2" id="KW-0732">Signal</keyword>
<dbReference type="OrthoDB" id="5521325at2"/>
<dbReference type="EMBL" id="FOAP01000026">
    <property type="protein sequence ID" value="SEM92778.1"/>
    <property type="molecule type" value="Genomic_DNA"/>
</dbReference>
<feature type="region of interest" description="Disordered" evidence="1">
    <location>
        <begin position="34"/>
        <end position="55"/>
    </location>
</feature>
<protein>
    <submittedName>
        <fullName evidence="4">Cupredoxin-like domain-containing protein</fullName>
    </submittedName>
</protein>
<proteinExistence type="predicted"/>
<dbReference type="AlphaFoldDB" id="A0A1H8CES6"/>